<dbReference type="SUPFAM" id="SSF53850">
    <property type="entry name" value="Periplasmic binding protein-like II"/>
    <property type="match status" value="1"/>
</dbReference>
<evidence type="ECO:0000256" key="3">
    <source>
        <dbReference type="SAM" id="MobiDB-lite"/>
    </source>
</evidence>
<keyword evidence="4" id="KW-0472">Membrane</keyword>
<evidence type="ECO:0000256" key="4">
    <source>
        <dbReference type="SAM" id="Phobius"/>
    </source>
</evidence>
<evidence type="ECO:0000256" key="1">
    <source>
        <dbReference type="ARBA" id="ARBA00000085"/>
    </source>
</evidence>
<accession>A0AA37W173</accession>
<evidence type="ECO:0000313" key="7">
    <source>
        <dbReference type="Proteomes" id="UP001161422"/>
    </source>
</evidence>
<dbReference type="Gene3D" id="3.40.190.10">
    <property type="entry name" value="Periplasmic binding protein-like II"/>
    <property type="match status" value="2"/>
</dbReference>
<keyword evidence="7" id="KW-1185">Reference proteome</keyword>
<keyword evidence="4" id="KW-0812">Transmembrane</keyword>
<dbReference type="EMBL" id="BSNC01000005">
    <property type="protein sequence ID" value="GLP97060.1"/>
    <property type="molecule type" value="Genomic_DNA"/>
</dbReference>
<organism evidence="6 7">
    <name type="scientific">Paraferrimonas sedimenticola</name>
    <dbReference type="NCBI Taxonomy" id="375674"/>
    <lineage>
        <taxon>Bacteria</taxon>
        <taxon>Pseudomonadati</taxon>
        <taxon>Pseudomonadota</taxon>
        <taxon>Gammaproteobacteria</taxon>
        <taxon>Alteromonadales</taxon>
        <taxon>Ferrimonadaceae</taxon>
        <taxon>Paraferrimonas</taxon>
    </lineage>
</organism>
<comment type="catalytic activity">
    <reaction evidence="1">
        <text>ATP + protein L-histidine = ADP + protein N-phospho-L-histidine.</text>
        <dbReference type="EC" id="2.7.13.3"/>
    </reaction>
</comment>
<dbReference type="InterPro" id="IPR003661">
    <property type="entry name" value="HisK_dim/P_dom"/>
</dbReference>
<feature type="chain" id="PRO_5041465006" description="histidine kinase" evidence="5">
    <location>
        <begin position="29"/>
        <end position="426"/>
    </location>
</feature>
<protein>
    <recommendedName>
        <fullName evidence="2">histidine kinase</fullName>
        <ecNumber evidence="2">2.7.13.3</ecNumber>
    </recommendedName>
</protein>
<dbReference type="PANTHER" id="PTHR35841">
    <property type="entry name" value="PHOSPHONATES-BINDING PERIPLASMIC PROTEIN"/>
    <property type="match status" value="1"/>
</dbReference>
<reference evidence="6" key="2">
    <citation type="submission" date="2023-01" db="EMBL/GenBank/DDBJ databases">
        <title>Draft genome sequence of Paraferrimonas sedimenticola strain NBRC 101628.</title>
        <authorList>
            <person name="Sun Q."/>
            <person name="Mori K."/>
        </authorList>
    </citation>
    <scope>NUCLEOTIDE SEQUENCE</scope>
    <source>
        <strain evidence="6">NBRC 101628</strain>
    </source>
</reference>
<gene>
    <name evidence="6" type="ORF">GCM10007895_23660</name>
</gene>
<dbReference type="InterPro" id="IPR036097">
    <property type="entry name" value="HisK_dim/P_sf"/>
</dbReference>
<dbReference type="Proteomes" id="UP001161422">
    <property type="component" value="Unassembled WGS sequence"/>
</dbReference>
<keyword evidence="5" id="KW-0732">Signal</keyword>
<feature type="region of interest" description="Disordered" evidence="3">
    <location>
        <begin position="405"/>
        <end position="426"/>
    </location>
</feature>
<evidence type="ECO:0000256" key="5">
    <source>
        <dbReference type="SAM" id="SignalP"/>
    </source>
</evidence>
<reference evidence="6" key="1">
    <citation type="journal article" date="2014" name="Int. J. Syst. Evol. Microbiol.">
        <title>Complete genome sequence of Corynebacterium casei LMG S-19264T (=DSM 44701T), isolated from a smear-ripened cheese.</title>
        <authorList>
            <consortium name="US DOE Joint Genome Institute (JGI-PGF)"/>
            <person name="Walter F."/>
            <person name="Albersmeier A."/>
            <person name="Kalinowski J."/>
            <person name="Ruckert C."/>
        </authorList>
    </citation>
    <scope>NUCLEOTIDE SEQUENCE</scope>
    <source>
        <strain evidence="6">NBRC 101628</strain>
    </source>
</reference>
<name>A0AA37W173_9GAMM</name>
<comment type="caution">
    <text evidence="6">The sequence shown here is derived from an EMBL/GenBank/DDBJ whole genome shotgun (WGS) entry which is preliminary data.</text>
</comment>
<dbReference type="AlphaFoldDB" id="A0AA37W173"/>
<dbReference type="GO" id="GO:0000155">
    <property type="term" value="F:phosphorelay sensor kinase activity"/>
    <property type="evidence" value="ECO:0007669"/>
    <property type="project" value="InterPro"/>
</dbReference>
<dbReference type="SUPFAM" id="SSF47384">
    <property type="entry name" value="Homodimeric domain of signal transducing histidine kinase"/>
    <property type="match status" value="1"/>
</dbReference>
<dbReference type="CDD" id="cd00082">
    <property type="entry name" value="HisKA"/>
    <property type="match status" value="1"/>
</dbReference>
<evidence type="ECO:0000313" key="6">
    <source>
        <dbReference type="EMBL" id="GLP97060.1"/>
    </source>
</evidence>
<sequence>MGFKGLYASFVIWAGLMMLAPISAQAQASDGQTLKVAVLANWGEVRVKQRWQPTMDYLSEQIPEYRFEVVPLSFEAMAKQLQAKQVQFVVTNPGQYLQISNQTPVSWLATMLSARHGGQSLAIGSAIWVNKSSQYYALADLKGTKILASGPQALGGYQAAIGLIAAEGFDSDKFFSNVEFTGFPLDSLLLRLQKGEVDAAVTPLCTLEEMVDRGELDRNEFRLIHDQTPSGYQCGASSELYPNWSFAASSEVPLQVSKAVTSALLRLDGDDPISRTAQNRGWTSPLTQFQVRELYQKLNIANTTPVPLLPVVWVKQYSHYLWFAFGFWLLATIYHFVLQYSFNRKSARLIASERELKRQAVMLEKLQSTAVIGEVGAGLAHELNQPIAAIVNYSSGSLKQLEQGKLEPEQANHSLEKIREQAKRAS</sequence>
<dbReference type="PANTHER" id="PTHR35841:SF1">
    <property type="entry name" value="PHOSPHONATES-BINDING PERIPLASMIC PROTEIN"/>
    <property type="match status" value="1"/>
</dbReference>
<proteinExistence type="predicted"/>
<dbReference type="RefSeq" id="WP_169902769.1">
    <property type="nucleotide sequence ID" value="NZ_BSNC01000005.1"/>
</dbReference>
<feature type="signal peptide" evidence="5">
    <location>
        <begin position="1"/>
        <end position="28"/>
    </location>
</feature>
<evidence type="ECO:0000256" key="2">
    <source>
        <dbReference type="ARBA" id="ARBA00012438"/>
    </source>
</evidence>
<dbReference type="Pfam" id="PF12974">
    <property type="entry name" value="Phosphonate-bd"/>
    <property type="match status" value="1"/>
</dbReference>
<feature type="transmembrane region" description="Helical" evidence="4">
    <location>
        <begin position="320"/>
        <end position="338"/>
    </location>
</feature>
<keyword evidence="4" id="KW-1133">Transmembrane helix</keyword>
<dbReference type="EC" id="2.7.13.3" evidence="2"/>
<dbReference type="Gene3D" id="1.10.287.130">
    <property type="match status" value="1"/>
</dbReference>